<feature type="transmembrane region" description="Helical" evidence="5">
    <location>
        <begin position="106"/>
        <end position="127"/>
    </location>
</feature>
<feature type="transmembrane region" description="Helical" evidence="5">
    <location>
        <begin position="303"/>
        <end position="327"/>
    </location>
</feature>
<gene>
    <name evidence="7" type="ORF">g.9377</name>
</gene>
<feature type="transmembrane region" description="Helical" evidence="5">
    <location>
        <begin position="452"/>
        <end position="474"/>
    </location>
</feature>
<feature type="domain" description="Amino acid transporter transmembrane" evidence="6">
    <location>
        <begin position="74"/>
        <end position="474"/>
    </location>
</feature>
<feature type="transmembrane region" description="Helical" evidence="5">
    <location>
        <begin position="391"/>
        <end position="408"/>
    </location>
</feature>
<evidence type="ECO:0000256" key="1">
    <source>
        <dbReference type="ARBA" id="ARBA00004141"/>
    </source>
</evidence>
<sequence>MKITPQKLLVSPFTNHIEDDNRTIPQKMKHLELNDPASQTTSTTLLVETKSYADFTNEETFPYDPYKHRRLSHPTSDFETLVHLLKASLGTGILAMPMAFMNAGLGFGLVATFVIGYICTYCIQIWVKCGHILCQRKKIPTVGFSKIAELAFLEGPESLKKYSSMASVTINIALLTEMLGCCCAYNVFVAKSLKQVFEFYYEFNWDLRMYIIFLLPFLIILNLIRSLKYLTPFSMISNILFMLGVTISYYYIFDDLPPISERPMFSSISNLPIFFGTTIFALEGVGVVMPLENNMKNPKHFTGCPGVLNVGMVILVTLYAVTGFFGYWKYGSKTEASITLNLPVDKLLGQVLKITVAIGIFLTYALLFYASMDIIWKNQQHKFKRPFLVEYAIRIFLILSTVAIAVLFPNLGPFLSLIGAFSLSIVGLIFPAIMEILVFWQSPGFGRYNWRIYKNITIAVFGIIGLLTGTMMSIQEFMKVE</sequence>
<evidence type="ECO:0000256" key="4">
    <source>
        <dbReference type="ARBA" id="ARBA00023136"/>
    </source>
</evidence>
<evidence type="ECO:0000259" key="6">
    <source>
        <dbReference type="Pfam" id="PF01490"/>
    </source>
</evidence>
<proteinExistence type="predicted"/>
<dbReference type="GO" id="GO:0015179">
    <property type="term" value="F:L-amino acid transmembrane transporter activity"/>
    <property type="evidence" value="ECO:0007669"/>
    <property type="project" value="TreeGrafter"/>
</dbReference>
<evidence type="ECO:0000256" key="3">
    <source>
        <dbReference type="ARBA" id="ARBA00022989"/>
    </source>
</evidence>
<reference evidence="7" key="1">
    <citation type="submission" date="2015-12" db="EMBL/GenBank/DDBJ databases">
        <title>De novo transcriptome assembly of four potential Pierce s Disease insect vectors from Arizona vineyards.</title>
        <authorList>
            <person name="Tassone E.E."/>
        </authorList>
    </citation>
    <scope>NUCLEOTIDE SEQUENCE</scope>
</reference>
<dbReference type="EMBL" id="GEDC01003544">
    <property type="protein sequence ID" value="JAS33754.1"/>
    <property type="molecule type" value="Transcribed_RNA"/>
</dbReference>
<dbReference type="GO" id="GO:0005774">
    <property type="term" value="C:vacuolar membrane"/>
    <property type="evidence" value="ECO:0007669"/>
    <property type="project" value="TreeGrafter"/>
</dbReference>
<keyword evidence="3 5" id="KW-1133">Transmembrane helix</keyword>
<keyword evidence="4 5" id="KW-0472">Membrane</keyword>
<dbReference type="PANTHER" id="PTHR22950">
    <property type="entry name" value="AMINO ACID TRANSPORTER"/>
    <property type="match status" value="1"/>
</dbReference>
<feature type="transmembrane region" description="Helical" evidence="5">
    <location>
        <begin position="236"/>
        <end position="253"/>
    </location>
</feature>
<dbReference type="Pfam" id="PF01490">
    <property type="entry name" value="Aa_trans"/>
    <property type="match status" value="1"/>
</dbReference>
<feature type="transmembrane region" description="Helical" evidence="5">
    <location>
        <begin position="168"/>
        <end position="187"/>
    </location>
</feature>
<evidence type="ECO:0000313" key="7">
    <source>
        <dbReference type="EMBL" id="JAS33754.1"/>
    </source>
</evidence>
<name>A0A1B6E7B9_9HEMI</name>
<feature type="transmembrane region" description="Helical" evidence="5">
    <location>
        <begin position="347"/>
        <end position="370"/>
    </location>
</feature>
<dbReference type="PANTHER" id="PTHR22950:SF460">
    <property type="entry name" value="PROTON-COUPLED AMINO ACID TRANSPORTER 4-LIKE PROTEIN"/>
    <property type="match status" value="1"/>
</dbReference>
<organism evidence="7">
    <name type="scientific">Clastoptera arizonana</name>
    <name type="common">Arizona spittle bug</name>
    <dbReference type="NCBI Taxonomy" id="38151"/>
    <lineage>
        <taxon>Eukaryota</taxon>
        <taxon>Metazoa</taxon>
        <taxon>Ecdysozoa</taxon>
        <taxon>Arthropoda</taxon>
        <taxon>Hexapoda</taxon>
        <taxon>Insecta</taxon>
        <taxon>Pterygota</taxon>
        <taxon>Neoptera</taxon>
        <taxon>Paraneoptera</taxon>
        <taxon>Hemiptera</taxon>
        <taxon>Auchenorrhyncha</taxon>
        <taxon>Cercopoidea</taxon>
        <taxon>Clastopteridae</taxon>
        <taxon>Clastoptera</taxon>
    </lineage>
</organism>
<dbReference type="AlphaFoldDB" id="A0A1B6E7B9"/>
<keyword evidence="2 5" id="KW-0812">Transmembrane</keyword>
<protein>
    <recommendedName>
        <fullName evidence="6">Amino acid transporter transmembrane domain-containing protein</fullName>
    </recommendedName>
</protein>
<evidence type="ECO:0000256" key="5">
    <source>
        <dbReference type="SAM" id="Phobius"/>
    </source>
</evidence>
<dbReference type="InterPro" id="IPR013057">
    <property type="entry name" value="AA_transpt_TM"/>
</dbReference>
<evidence type="ECO:0000256" key="2">
    <source>
        <dbReference type="ARBA" id="ARBA00022692"/>
    </source>
</evidence>
<comment type="subcellular location">
    <subcellularLocation>
        <location evidence="1">Membrane</location>
        <topology evidence="1">Multi-pass membrane protein</topology>
    </subcellularLocation>
</comment>
<accession>A0A1B6E7B9</accession>
<feature type="transmembrane region" description="Helical" evidence="5">
    <location>
        <begin position="273"/>
        <end position="291"/>
    </location>
</feature>
<feature type="transmembrane region" description="Helical" evidence="5">
    <location>
        <begin position="207"/>
        <end position="224"/>
    </location>
</feature>
<feature type="transmembrane region" description="Helical" evidence="5">
    <location>
        <begin position="414"/>
        <end position="440"/>
    </location>
</feature>